<feature type="compositionally biased region" description="Polar residues" evidence="2">
    <location>
        <begin position="2861"/>
        <end position="2870"/>
    </location>
</feature>
<dbReference type="Proteomes" id="UP000230605">
    <property type="component" value="Chromosome 3"/>
</dbReference>
<keyword evidence="1" id="KW-0175">Coiled coil</keyword>
<proteinExistence type="predicted"/>
<dbReference type="InterPro" id="IPR045167">
    <property type="entry name" value="Hobbit"/>
</dbReference>
<dbReference type="PANTHER" id="PTHR15678">
    <property type="entry name" value="ANTIGEN MLAA-22-RELATED"/>
    <property type="match status" value="1"/>
</dbReference>
<feature type="compositionally biased region" description="Basic and acidic residues" evidence="2">
    <location>
        <begin position="2656"/>
        <end position="2672"/>
    </location>
</feature>
<feature type="region of interest" description="Disordered" evidence="2">
    <location>
        <begin position="2514"/>
        <end position="2579"/>
    </location>
</feature>
<feature type="transmembrane region" description="Helical" evidence="3">
    <location>
        <begin position="144"/>
        <end position="165"/>
    </location>
</feature>
<gene>
    <name evidence="7" type="ORF">CB0940_03212</name>
    <name evidence="8" type="ORF">RHO25_005003</name>
</gene>
<evidence type="ECO:0000259" key="5">
    <source>
        <dbReference type="SMART" id="SM01215"/>
    </source>
</evidence>
<feature type="coiled-coil region" evidence="1">
    <location>
        <begin position="1857"/>
        <end position="1891"/>
    </location>
</feature>
<evidence type="ECO:0000313" key="7">
    <source>
        <dbReference type="EMBL" id="PIA98844.1"/>
    </source>
</evidence>
<feature type="region of interest" description="Disordered" evidence="2">
    <location>
        <begin position="689"/>
        <end position="727"/>
    </location>
</feature>
<feature type="compositionally biased region" description="Polar residues" evidence="2">
    <location>
        <begin position="2615"/>
        <end position="2633"/>
    </location>
</feature>
<dbReference type="Proteomes" id="UP001302367">
    <property type="component" value="Chromosome 3"/>
</dbReference>
<evidence type="ECO:0000313" key="9">
    <source>
        <dbReference type="Proteomes" id="UP000230605"/>
    </source>
</evidence>
<feature type="compositionally biased region" description="Basic and acidic residues" evidence="2">
    <location>
        <begin position="1086"/>
        <end position="1095"/>
    </location>
</feature>
<evidence type="ECO:0000313" key="10">
    <source>
        <dbReference type="Proteomes" id="UP001302367"/>
    </source>
</evidence>
<evidence type="ECO:0000313" key="8">
    <source>
        <dbReference type="EMBL" id="WPB00384.1"/>
    </source>
</evidence>
<feature type="region of interest" description="Disordered" evidence="2">
    <location>
        <begin position="2792"/>
        <end position="2830"/>
    </location>
</feature>
<reference evidence="7 9" key="1">
    <citation type="submission" date="2015-10" db="EMBL/GenBank/DDBJ databases">
        <title>The cercosporin biosynthetic gene cluster was horizontally transferred to several fungal lineages and shown to be expanded in Cercospora beticola based on microsynteny with recipient genomes.</title>
        <authorList>
            <person name="De Jonge R."/>
            <person name="Ebert M.K."/>
            <person name="Suttle J.C."/>
            <person name="Jurick Ii W.M."/>
            <person name="Secor G.A."/>
            <person name="Thomma B.P."/>
            <person name="Van De Peer Y."/>
            <person name="Bolton M.D."/>
        </authorList>
    </citation>
    <scope>NUCLEOTIDE SEQUENCE [LARGE SCALE GENOMIC DNA]</scope>
    <source>
        <strain evidence="7 9">09-40</strain>
    </source>
</reference>
<reference evidence="8 10" key="2">
    <citation type="submission" date="2023-09" db="EMBL/GenBank/DDBJ databases">
        <title>Complete-Gapless Cercospora beticola genome.</title>
        <authorList>
            <person name="Wyatt N.A."/>
            <person name="Spanner R.E."/>
            <person name="Bolton M.D."/>
        </authorList>
    </citation>
    <scope>NUCLEOTIDE SEQUENCE [LARGE SCALE GENOMIC DNA]</scope>
    <source>
        <strain evidence="8">Cb09-40</strain>
    </source>
</reference>
<dbReference type="InterPro" id="IPR019441">
    <property type="entry name" value="FMP27/BLTP2/Hobbit_GFWDK_RBG"/>
</dbReference>
<keyword evidence="3" id="KW-1133">Transmembrane helix</keyword>
<feature type="compositionally biased region" description="Basic and acidic residues" evidence="2">
    <location>
        <begin position="689"/>
        <end position="717"/>
    </location>
</feature>
<feature type="compositionally biased region" description="Low complexity" evidence="2">
    <location>
        <begin position="2803"/>
        <end position="2812"/>
    </location>
</feature>
<evidence type="ECO:0000256" key="3">
    <source>
        <dbReference type="SAM" id="Phobius"/>
    </source>
</evidence>
<evidence type="ECO:0000259" key="4">
    <source>
        <dbReference type="SMART" id="SM01214"/>
    </source>
</evidence>
<keyword evidence="3" id="KW-0812">Transmembrane</keyword>
<dbReference type="EMBL" id="LKMD01000101">
    <property type="protein sequence ID" value="PIA98844.1"/>
    <property type="molecule type" value="Genomic_DNA"/>
</dbReference>
<accession>A0A2G5I214</accession>
<dbReference type="PANTHER" id="PTHR15678:SF6">
    <property type="entry name" value="BRIDGE-LIKE LIPID TRANSFER PROTEIN FAMILY MEMBER 2"/>
    <property type="match status" value="1"/>
</dbReference>
<evidence type="ECO:0000256" key="2">
    <source>
        <dbReference type="SAM" id="MobiDB-lite"/>
    </source>
</evidence>
<feature type="region of interest" description="Disordered" evidence="2">
    <location>
        <begin position="2859"/>
        <end position="2973"/>
    </location>
</feature>
<feature type="compositionally biased region" description="Basic residues" evidence="2">
    <location>
        <begin position="718"/>
        <end position="727"/>
    </location>
</feature>
<name>A0A2G5I214_CERBT</name>
<feature type="domain" description="FMP27 SW motif-containing RBG unit" evidence="5">
    <location>
        <begin position="1124"/>
        <end position="1225"/>
    </location>
</feature>
<dbReference type="Pfam" id="PF10344">
    <property type="entry name" value="Hobbit"/>
    <property type="match status" value="2"/>
</dbReference>
<feature type="region of interest" description="Disordered" evidence="2">
    <location>
        <begin position="2592"/>
        <end position="2678"/>
    </location>
</feature>
<protein>
    <submittedName>
        <fullName evidence="7">UPF0648 protein</fullName>
    </submittedName>
</protein>
<dbReference type="SMART" id="SM01215">
    <property type="entry name" value="Fmp27_SW"/>
    <property type="match status" value="1"/>
</dbReference>
<keyword evidence="10" id="KW-1185">Reference proteome</keyword>
<feature type="compositionally biased region" description="Basic residues" evidence="2">
    <location>
        <begin position="1041"/>
        <end position="1054"/>
    </location>
</feature>
<feature type="region of interest" description="Disordered" evidence="2">
    <location>
        <begin position="1041"/>
        <end position="1108"/>
    </location>
</feature>
<feature type="compositionally biased region" description="Low complexity" evidence="2">
    <location>
        <begin position="2924"/>
        <end position="2938"/>
    </location>
</feature>
<feature type="domain" description="FMP27/BLTP2/Hobbit GFWDK motif-containing RBG unit" evidence="4">
    <location>
        <begin position="1243"/>
        <end position="1400"/>
    </location>
</feature>
<organism evidence="7 9">
    <name type="scientific">Cercospora beticola</name>
    <name type="common">Sugarbeet leaf spot fungus</name>
    <dbReference type="NCBI Taxonomy" id="122368"/>
    <lineage>
        <taxon>Eukaryota</taxon>
        <taxon>Fungi</taxon>
        <taxon>Dikarya</taxon>
        <taxon>Ascomycota</taxon>
        <taxon>Pezizomycotina</taxon>
        <taxon>Dothideomycetes</taxon>
        <taxon>Dothideomycetidae</taxon>
        <taxon>Mycosphaerellales</taxon>
        <taxon>Mycosphaerellaceae</taxon>
        <taxon>Cercospora</taxon>
    </lineage>
</organism>
<dbReference type="EMBL" id="CP134186">
    <property type="protein sequence ID" value="WPB00384.1"/>
    <property type="molecule type" value="Genomic_DNA"/>
</dbReference>
<dbReference type="InterPro" id="IPR019449">
    <property type="entry name" value="FMP27_WPPW_RBG"/>
</dbReference>
<dbReference type="OrthoDB" id="1562405at2759"/>
<evidence type="ECO:0000256" key="1">
    <source>
        <dbReference type="SAM" id="Coils"/>
    </source>
</evidence>
<feature type="domain" description="FMP27 WPPW motif-containing RBG unit" evidence="6">
    <location>
        <begin position="1647"/>
        <end position="2171"/>
    </location>
</feature>
<feature type="region of interest" description="Disordered" evidence="2">
    <location>
        <begin position="97"/>
        <end position="119"/>
    </location>
</feature>
<evidence type="ECO:0000259" key="6">
    <source>
        <dbReference type="SMART" id="SM01216"/>
    </source>
</evidence>
<dbReference type="InterPro" id="IPR019415">
    <property type="entry name" value="FMP27_SW_RBG"/>
</dbReference>
<dbReference type="SMART" id="SM01214">
    <property type="entry name" value="Fmp27_GFWDK"/>
    <property type="match status" value="1"/>
</dbReference>
<keyword evidence="3" id="KW-0472">Membrane</keyword>
<dbReference type="SMART" id="SM01216">
    <property type="entry name" value="Fmp27_WPPW"/>
    <property type="match status" value="1"/>
</dbReference>
<feature type="compositionally biased region" description="Basic and acidic residues" evidence="2">
    <location>
        <begin position="2634"/>
        <end position="2647"/>
    </location>
</feature>
<feature type="transmembrane region" description="Helical" evidence="3">
    <location>
        <begin position="6"/>
        <end position="27"/>
    </location>
</feature>
<sequence length="2973" mass="335907">MPVPTLSFLLGLVVVGYLFTFVVFAVLRIVTGVSIQRVGYSGFRRIAFSPRNGLKINIRGIGLSVHRPTFALPTWCSLVITELVVTVDLRALDETRRRHGAEGEKKERPKTPVDQQDADGHGKLWRQLTEVKEKIKRLHRQIGWLRLFDLIATAVTLNVVGVGSVRMERLTMSVDTRSQTVDRSRLFQHHKHRPDTQCPAEWKALIRSVLFTPEGRDSTEVLDYCTVNIHGMLHRDREGLRDASIALKLGRVNVPYDDIEHAKRLADLLRGRYAQPQGDRRGSSDHLAAVVGELDDPGSRDNHIVRAVSDSRAFIASVLRGIQEVQFAVGFVGLSKKLSIKAHGDRNVYFNFAMKELGFDILRLDPKSPAHRMYFSTKDVAHQGLLTGIAIAAGIDDGLEHPERMLYVPMITATVKTTLPSRTIQATRDDGPTDRNTNMLYANFVCTSPSVDLDPKHLPLVREILKRRSRRPQHDQPSSTHHHMISQLLPKAHVKFSVQEPVLRISLPPMDKANAEEGDFDLLISSVSSVAWECESSHATDGRLHYSLNSYYRHSRHKLYYQSAAGDRHDLLQSDFVEVQVDVNAIPDVSVIASGRAQSYTVFLVRPDICEGVRQVVQQLRRNVLASNPTGSKAQASFLRRAPNWLQQFKFEGSDFGLELAGVDEQVSKDSRGFGLQLESWAIEYKSQRDDASVTSDPTDRRKSIIRTPNKDKSSKHGEHHSHRKRYHSYADGRRLTFHIQNLEGLIVDSIENSESESFLSVPRFEVAFSTSTDAQGPIFHVNSFAKSILLQYSLYNHFAIGVAATVIKKTFLDRGEDKPPIPGLSRAQSGGLSVADPQLVELAGREITAIDFKASLLQIKAKTPADPPMMLQICYLECGRHRWSSPFLRTKNARLYVKAPATRTAWSRVVIVKILRLDLRDVRRKVGKNTLSEKSIDVASEAIRISIPHSLEVHAIFDNITNIVKTSKQMQHHFRTGTNDYILAKEPEGPKHVPRITVRSQIFLFDIEDSLFESKLGAIYRAGLLEQKQRLAREEAFELKKKRLSRSKQKGSSRLRAQSAQIGHSSRSRSRNRQPNPPKRSQSIEGERLSPRDSYRHRRGRSMRYDAEGKCGISESAAVSIDKAREKLDIYNAQSWKARIDRVKTFQSHAIKEIRKLFGVSDDIDDVDQSEPILSWSRRPGLAVVAITDLGITVDKPTFPIEEYSKFLHSVGKGMPRNMEYGLLIPMNVHLTMGEARVQLRDYPLPMLHIPTLAAGQSARLPAMSVRTDFVIAEEFRDVESQRSVTVQVVPPDKMQAGAKGFSIDVQRTISAVKTYSDIKIEINTSNPTKISWSTSYQPAIQDTMQVIENFTKPPVDPSDRVGFWDKIRLSFHSRINVAWKGDGDVHFLIKGSRDPYVVTGQGAGLVMVWRDNVNWNIAQHSDPRKFFTVDSGEYILAVPDFSNYARHSQELENLDDGSTSSSSITKNNAHFKKVVMKLSGKVTWLAGLMFERDVGDGKRSFKFKPHYDVVLKHPDFAKNGPNGEEYDAFRDFRSHHIHMSIAVSAPHDRDWSVNNLKPSNNYNSVHLTPRFFSHFYSWWSMFSGVMSLPIKQGPLWGIQEKKSKKFGRHMATIKYNLLLSPLFISHVYKHKDAEDYASQSVSATGLKMRLDSFMLDLHQRREYFDLKGKEGARAKTTSGMRINSAQLDFISADLRALSAAIVGTRAEDIEKANDETLASLHGQVPLVDMSKFDIPDNDFSWIDMDDFVELDWILPAEADPETKILPLGYAPRFTYFRQTDHNGTIAGDPSRTSPFGEEPTHYCVMSQKNDPRRVQAELIERRLTLIKEKQEQNTRTLGEQEVLLVRESSQNKEAVEALQAKVDALRNHTKSLEGKHQFLQNILDELLQRLNDEDPSAVPDLETSEKFFEAHENPYANTSDPAHVDGAPLADYTSDFNNRFIVHNAQIKWNNSLRNIILRYIHQNGQRRGFVYYMSRRAVKFILDVLEERKNGDSPSTPKRQKSYATQYRVMSPDADDDETVQDRIDELLRDGRSFVDADEADKLDRWTTNGTGGPMDDIAMEFAALNTYHFRLIAPQVQLQSEKNPKSAVLVTAKGMQLKVIQIMEKDKIDDDVSGLVQRRFNAAADSVQMFVTSTKNFSTEYLHFYSANRYGVKAGTYWPPWAPMEIMFEFQTNPYGFNRVVHRTSASLRYDKYNQLRLKYNDDISGGEPTTAESAEEAETRMDHVWLEFPQFRAICDSTQYFAMYVIAMDLLLYNEPLEKTRSERLEKIMLASDFSDLTGAPEMVQMLQERIRQLEEIKMHFQVNEKFLDRQGWKDRIKLDQELASCEDELFFMMKAITTSQQHVEERREPENSSGFMHIHIASREIAWHLIQEMGESLIELQLKDASFDRTDNYDGSNYNSVEITRINGYNLLKDAIYPEIISPFTDEGKGGRRLRDGKMLRVQWLMLEAIAGIPVVDYFEVDLVPLRLQIERDVAKRIFEYIFPGVGGSAFDGGFSPFMVKNMLPAEDGKDEEAERETTPQSSFESTITDHVDMQSDPNGPGSLDARLKPTLTLTKHKKTKSETKGLGISNANHHGLHALTIFQHSDKSTRSSPGARSPASRSALSQSNLTPARTPSQRSLSTMHSTADSDDRDSKYEKSKRLAAAYQKASEDKKKKEKEKEKDGPTDDLTQMMSRASNYMTLAYVKIPSMVLCLSYKGQGKRNIEDVHDLVFKLPTLEYRNKTWSNLDLAMQLKKDVVRALISHAGAIVGNKFSHHKPNKQVTSKLRELANRSTFMSANSSQAAWAGGQSGTVDWTTTTSSETSSFMENSMADASGRPYSARPASSHVARSMSYSSYDDSSPELRFSEDGARSFMTNGENGSSIKPPPSQHGNNASPKSLPGLRLSPPSATNTDDSRNRAVSITRHLTGLSDRLKQKSSTSTSSNSQSHNSLPVAAAEPSAEDVEESKRKRNLLLGPQKLLGRLRD</sequence>
<feature type="compositionally biased region" description="Basic and acidic residues" evidence="2">
    <location>
        <begin position="97"/>
        <end position="111"/>
    </location>
</feature>
<feature type="compositionally biased region" description="Low complexity" evidence="2">
    <location>
        <begin position="2960"/>
        <end position="2973"/>
    </location>
</feature>
<feature type="compositionally biased region" description="Low complexity" evidence="2">
    <location>
        <begin position="2597"/>
        <end position="2614"/>
    </location>
</feature>